<comment type="caution">
    <text evidence="4">The sequence shown here is derived from an EMBL/GenBank/DDBJ whole genome shotgun (WGS) entry which is preliminary data.</text>
</comment>
<dbReference type="EMBL" id="JAOPJZ010000020">
    <property type="protein sequence ID" value="MCU4753679.1"/>
    <property type="molecule type" value="Genomic_DNA"/>
</dbReference>
<protein>
    <submittedName>
        <fullName evidence="4">DUF4350 domain-containing protein</fullName>
    </submittedName>
</protein>
<feature type="region of interest" description="Disordered" evidence="1">
    <location>
        <begin position="327"/>
        <end position="346"/>
    </location>
</feature>
<keyword evidence="2" id="KW-0472">Membrane</keyword>
<evidence type="ECO:0000259" key="3">
    <source>
        <dbReference type="Pfam" id="PF14258"/>
    </source>
</evidence>
<reference evidence="4 5" key="1">
    <citation type="submission" date="2022-09" db="EMBL/GenBank/DDBJ databases">
        <title>Enrichment on poylsaccharides allowed isolation of novel metabolic and taxonomic groups of Haloarchaea.</title>
        <authorList>
            <person name="Sorokin D.Y."/>
            <person name="Elcheninov A.G."/>
            <person name="Khizhniak T.V."/>
            <person name="Kolganova T.V."/>
            <person name="Kublanov I.V."/>
        </authorList>
    </citation>
    <scope>NUCLEOTIDE SEQUENCE [LARGE SCALE GENOMIC DNA]</scope>
    <source>
        <strain evidence="4 5">AArc-curdl1</strain>
    </source>
</reference>
<dbReference type="InterPro" id="IPR029062">
    <property type="entry name" value="Class_I_gatase-like"/>
</dbReference>
<evidence type="ECO:0000256" key="1">
    <source>
        <dbReference type="SAM" id="MobiDB-lite"/>
    </source>
</evidence>
<evidence type="ECO:0000313" key="5">
    <source>
        <dbReference type="Proteomes" id="UP001321047"/>
    </source>
</evidence>
<organism evidence="4 5">
    <name type="scientific">Natronosalvus hydrolyticus</name>
    <dbReference type="NCBI Taxonomy" id="2979988"/>
    <lineage>
        <taxon>Archaea</taxon>
        <taxon>Methanobacteriati</taxon>
        <taxon>Methanobacteriota</taxon>
        <taxon>Stenosarchaea group</taxon>
        <taxon>Halobacteria</taxon>
        <taxon>Halobacteriales</taxon>
        <taxon>Natrialbaceae</taxon>
        <taxon>Natronosalvus</taxon>
    </lineage>
</organism>
<dbReference type="AlphaFoldDB" id="A0AAP2ZD53"/>
<accession>A0AAP2ZD53</accession>
<gene>
    <name evidence="4" type="ORF">OB919_17100</name>
</gene>
<keyword evidence="2" id="KW-1133">Transmembrane helix</keyword>
<sequence length="381" mass="41112">MTADSDRSSSDAPAVLESLTSSRLSWPTVLLAVLVLVTLGALVVGGSTSTTAFGPYNPSWDGASNFQSALDDDPEVEASLIQDTSRYDDLEAADTVAFVIAPEETYDDESAATVARFVEAGGTLVVLENFEPQGNALLEDVGASARVDGQLIRDDEYYFRGPTMPIATGVENHTLTADVEQLTLNYASAVEPGTATTLVTTSDFAYRVDEPDEELDDDKELERLPVATIESVENGRVVVIGDPSITTNAMRDEPDNAAFLTALAREGNTTVVDVSHSDGIPPLTAATLVLRSSLLLQALLGFGGIGLIALLSSGRLTREQLPVGRRRRSVQAAEESTPTLSDAERAELLRERHPDWDDERIERMITVFNQRDSKGEKHERD</sequence>
<keyword evidence="2" id="KW-0812">Transmembrane</keyword>
<feature type="transmembrane region" description="Helical" evidence="2">
    <location>
        <begin position="24"/>
        <end position="45"/>
    </location>
</feature>
<name>A0AAP2ZD53_9EURY</name>
<dbReference type="Gene3D" id="3.40.50.880">
    <property type="match status" value="1"/>
</dbReference>
<dbReference type="Proteomes" id="UP001321047">
    <property type="component" value="Unassembled WGS sequence"/>
</dbReference>
<keyword evidence="5" id="KW-1185">Reference proteome</keyword>
<evidence type="ECO:0000256" key="2">
    <source>
        <dbReference type="SAM" id="Phobius"/>
    </source>
</evidence>
<dbReference type="SUPFAM" id="SSF52317">
    <property type="entry name" value="Class I glutamine amidotransferase-like"/>
    <property type="match status" value="1"/>
</dbReference>
<feature type="transmembrane region" description="Helical" evidence="2">
    <location>
        <begin position="294"/>
        <end position="317"/>
    </location>
</feature>
<proteinExistence type="predicted"/>
<dbReference type="Pfam" id="PF14258">
    <property type="entry name" value="DUF4350"/>
    <property type="match status" value="1"/>
</dbReference>
<dbReference type="RefSeq" id="WP_342809989.1">
    <property type="nucleotide sequence ID" value="NZ_JAOPJZ010000020.1"/>
</dbReference>
<feature type="domain" description="DUF4350" evidence="3">
    <location>
        <begin position="55"/>
        <end position="263"/>
    </location>
</feature>
<dbReference type="InterPro" id="IPR025646">
    <property type="entry name" value="DUF4350"/>
</dbReference>
<evidence type="ECO:0000313" key="4">
    <source>
        <dbReference type="EMBL" id="MCU4753679.1"/>
    </source>
</evidence>